<dbReference type="STRING" id="1035707.SAMN05216552_1005229"/>
<evidence type="ECO:0000313" key="1">
    <source>
        <dbReference type="EMBL" id="SFU59385.1"/>
    </source>
</evidence>
<evidence type="ECO:0000313" key="2">
    <source>
        <dbReference type="Proteomes" id="UP000199391"/>
    </source>
</evidence>
<dbReference type="AlphaFoldDB" id="A0A1I7HF75"/>
<dbReference type="EMBL" id="FPBO01000005">
    <property type="protein sequence ID" value="SFU59385.1"/>
    <property type="molecule type" value="Genomic_DNA"/>
</dbReference>
<reference evidence="2" key="1">
    <citation type="submission" date="2016-10" db="EMBL/GenBank/DDBJ databases">
        <authorList>
            <person name="Varghese N."/>
            <person name="Submissions S."/>
        </authorList>
    </citation>
    <scope>NUCLEOTIDE SEQUENCE [LARGE SCALE GENOMIC DNA]</scope>
    <source>
        <strain evidence="2">CGMCC 1.11014</strain>
    </source>
</reference>
<organism evidence="1 2">
    <name type="scientific">Pseudoduganella namucuonensis</name>
    <dbReference type="NCBI Taxonomy" id="1035707"/>
    <lineage>
        <taxon>Bacteria</taxon>
        <taxon>Pseudomonadati</taxon>
        <taxon>Pseudomonadota</taxon>
        <taxon>Betaproteobacteria</taxon>
        <taxon>Burkholderiales</taxon>
        <taxon>Oxalobacteraceae</taxon>
        <taxon>Telluria group</taxon>
        <taxon>Pseudoduganella</taxon>
    </lineage>
</organism>
<keyword evidence="2" id="KW-1185">Reference proteome</keyword>
<name>A0A1I7HF75_9BURK</name>
<dbReference type="Proteomes" id="UP000199391">
    <property type="component" value="Unassembled WGS sequence"/>
</dbReference>
<accession>A0A1I7HF75</accession>
<sequence length="300" mass="31920">MNAPLPRALEPADTVEVARLRHRLALGLAWLDALTRAPANGPWWAVLEKLGPYEIDRQFEPHGAARHALRHEGLLRKRFELALAGGDARWSLRVFSAPPAAPPRKPVYATALDPRLYVPRRLRLTPAVDGDAPAATPQNIRRPWLWPGSAYPLPGNATAVRGRVLRGPDLASAKPIPWVRLVATVPAGVAVFADATPIGYAHGDDRGEFVLVLDNKAVSGATLSNPVEVRLWPHLPPAATQVDPADPLASLPLEEGGTDGINDVLRGHAVPAGYTAGASKVLALRLGETASGAGTTLLFA</sequence>
<dbReference type="RefSeq" id="WP_093555001.1">
    <property type="nucleotide sequence ID" value="NZ_FPBO01000005.1"/>
</dbReference>
<dbReference type="OrthoDB" id="9151199at2"/>
<gene>
    <name evidence="1" type="ORF">SAMN05216552_1005229</name>
</gene>
<proteinExistence type="predicted"/>
<protein>
    <submittedName>
        <fullName evidence="1">Uncharacterized protein</fullName>
    </submittedName>
</protein>